<dbReference type="Proteomes" id="UP001324427">
    <property type="component" value="Unassembled WGS sequence"/>
</dbReference>
<dbReference type="GO" id="GO:0000272">
    <property type="term" value="P:polysaccharide catabolic process"/>
    <property type="evidence" value="ECO:0007669"/>
    <property type="project" value="UniProtKB-KW"/>
</dbReference>
<comment type="subcellular location">
    <subcellularLocation>
        <location evidence="3 11">Secreted</location>
    </subcellularLocation>
</comment>
<evidence type="ECO:0000259" key="12">
    <source>
        <dbReference type="SMART" id="SM00656"/>
    </source>
</evidence>
<dbReference type="InterPro" id="IPR013078">
    <property type="entry name" value="His_Pase_superF_clade-1"/>
</dbReference>
<gene>
    <name evidence="13" type="ORF">LTR36_004044</name>
</gene>
<dbReference type="InterPro" id="IPR002022">
    <property type="entry name" value="Pec_lyase"/>
</dbReference>
<keyword evidence="14" id="KW-1185">Reference proteome</keyword>
<evidence type="ECO:0000256" key="7">
    <source>
        <dbReference type="ARBA" id="ARBA00022723"/>
    </source>
</evidence>
<keyword evidence="10 11" id="KW-0456">Lyase</keyword>
<evidence type="ECO:0000256" key="5">
    <source>
        <dbReference type="ARBA" id="ARBA00012272"/>
    </source>
</evidence>
<evidence type="ECO:0000256" key="3">
    <source>
        <dbReference type="ARBA" id="ARBA00004613"/>
    </source>
</evidence>
<dbReference type="InterPro" id="IPR045032">
    <property type="entry name" value="PEL"/>
</dbReference>
<dbReference type="InterPro" id="IPR011050">
    <property type="entry name" value="Pectin_lyase_fold/virulence"/>
</dbReference>
<keyword evidence="9" id="KW-0106">Calcium</keyword>
<dbReference type="Gene3D" id="3.40.50.1240">
    <property type="entry name" value="Phosphoglycerate mutase-like"/>
    <property type="match status" value="1"/>
</dbReference>
<keyword evidence="7" id="KW-0479">Metal-binding</keyword>
<evidence type="ECO:0000256" key="6">
    <source>
        <dbReference type="ARBA" id="ARBA00022525"/>
    </source>
</evidence>
<dbReference type="InterPro" id="IPR012334">
    <property type="entry name" value="Pectin_lyas_fold"/>
</dbReference>
<dbReference type="CDD" id="cd07067">
    <property type="entry name" value="HP_PGM_like"/>
    <property type="match status" value="1"/>
</dbReference>
<organism evidence="13 14">
    <name type="scientific">Oleoguttula mirabilis</name>
    <dbReference type="NCBI Taxonomy" id="1507867"/>
    <lineage>
        <taxon>Eukaryota</taxon>
        <taxon>Fungi</taxon>
        <taxon>Dikarya</taxon>
        <taxon>Ascomycota</taxon>
        <taxon>Pezizomycotina</taxon>
        <taxon>Dothideomycetes</taxon>
        <taxon>Dothideomycetidae</taxon>
        <taxon>Mycosphaerellales</taxon>
        <taxon>Teratosphaeriaceae</taxon>
        <taxon>Oleoguttula</taxon>
    </lineage>
</organism>
<dbReference type="GO" id="GO:0005576">
    <property type="term" value="C:extracellular region"/>
    <property type="evidence" value="ECO:0007669"/>
    <property type="project" value="UniProtKB-SubCell"/>
</dbReference>
<comment type="similarity">
    <text evidence="4 11">Belongs to the polysaccharide lyase 1 family.</text>
</comment>
<dbReference type="Pfam" id="PF00300">
    <property type="entry name" value="His_Phos_1"/>
    <property type="match status" value="1"/>
</dbReference>
<keyword evidence="6 11" id="KW-0964">Secreted</keyword>
<evidence type="ECO:0000256" key="8">
    <source>
        <dbReference type="ARBA" id="ARBA00022729"/>
    </source>
</evidence>
<dbReference type="Pfam" id="PF00544">
    <property type="entry name" value="Pectate_lyase_4"/>
    <property type="match status" value="1"/>
</dbReference>
<evidence type="ECO:0000256" key="1">
    <source>
        <dbReference type="ARBA" id="ARBA00000695"/>
    </source>
</evidence>
<name>A0AAV9JIC5_9PEZI</name>
<evidence type="ECO:0000256" key="11">
    <source>
        <dbReference type="RuleBase" id="RU361173"/>
    </source>
</evidence>
<dbReference type="PANTHER" id="PTHR31683">
    <property type="entry name" value="PECTATE LYASE 18-RELATED"/>
    <property type="match status" value="1"/>
</dbReference>
<keyword evidence="11" id="KW-0624">Polysaccharide degradation</keyword>
<accession>A0AAV9JIC5</accession>
<dbReference type="PANTHER" id="PTHR31683:SF18">
    <property type="entry name" value="PECTATE LYASE 21-RELATED"/>
    <property type="match status" value="1"/>
</dbReference>
<dbReference type="EC" id="4.2.2.2" evidence="5"/>
<sequence>MAPHSRIILTRHAQAEHNVDLDYSIHDAPLTPLGKKQAASLAPKVSDLAKNVDLVASSPLKRTLQTTKLGWAPAVQRLGIDKVICLPQAQECNNLPCDTGSSKEELEAHPEFADFDFSTLTPDWTSKKGFYAPDSQSVLNRARWIRQWLRDRPEKEIVLVAHGDVLRQITAGPDGSSTYMWKNGETRIFTFHSQSVGGEDCFLDHETVVAVAGGYLPTSTEMDIEGGENTSNLTTGGKGGTTTTVSSLAAFTAAVSGDSAAVVYVSGTITGAASVRVGSNKSIIGLSSGSGLSGVGLYIKEVTNVIVQNLAISKVLAENNDAIGIQASTNVWVDHCELSSDRDHDKDYYDGLCDVTHASDFVTISNTYFHDHWKASLVGHSDSNGDEDTGHLRVTYANNYWYNINSRMPSLRFGTGHVFNSYYDTADTGVNTRDGAQVLVESTDFTGVTSPIESADSDTGYAVVKDVELGAGSNTAPEGTLTSVPYTYSVLGSASVKAAVVGTAGNTLTLG</sequence>
<dbReference type="SUPFAM" id="SSF53254">
    <property type="entry name" value="Phosphoglycerate mutase-like"/>
    <property type="match status" value="1"/>
</dbReference>
<evidence type="ECO:0000256" key="2">
    <source>
        <dbReference type="ARBA" id="ARBA00001913"/>
    </source>
</evidence>
<evidence type="ECO:0000256" key="9">
    <source>
        <dbReference type="ARBA" id="ARBA00022837"/>
    </source>
</evidence>
<feature type="domain" description="Pectate lyase" evidence="12">
    <location>
        <begin position="238"/>
        <end position="451"/>
    </location>
</feature>
<comment type="cofactor">
    <cofactor evidence="2">
        <name>Ca(2+)</name>
        <dbReference type="ChEBI" id="CHEBI:29108"/>
    </cofactor>
</comment>
<dbReference type="SMART" id="SM00855">
    <property type="entry name" value="PGAM"/>
    <property type="match status" value="1"/>
</dbReference>
<reference evidence="13 14" key="1">
    <citation type="submission" date="2021-11" db="EMBL/GenBank/DDBJ databases">
        <title>Black yeast isolated from Biological Soil Crust.</title>
        <authorList>
            <person name="Kurbessoian T."/>
        </authorList>
    </citation>
    <scope>NUCLEOTIDE SEQUENCE [LARGE SCALE GENOMIC DNA]</scope>
    <source>
        <strain evidence="13 14">CCFEE 5522</strain>
    </source>
</reference>
<dbReference type="InterPro" id="IPR029033">
    <property type="entry name" value="His_PPase_superfam"/>
</dbReference>
<evidence type="ECO:0000313" key="14">
    <source>
        <dbReference type="Proteomes" id="UP001324427"/>
    </source>
</evidence>
<dbReference type="FunFam" id="2.160.20.10:FF:000036">
    <property type="entry name" value="Pectate lyase A"/>
    <property type="match status" value="1"/>
</dbReference>
<dbReference type="Gene3D" id="2.160.20.10">
    <property type="entry name" value="Single-stranded right-handed beta-helix, Pectin lyase-like"/>
    <property type="match status" value="1"/>
</dbReference>
<dbReference type="AlphaFoldDB" id="A0AAV9JIC5"/>
<evidence type="ECO:0000256" key="10">
    <source>
        <dbReference type="ARBA" id="ARBA00023239"/>
    </source>
</evidence>
<evidence type="ECO:0000256" key="4">
    <source>
        <dbReference type="ARBA" id="ARBA00010980"/>
    </source>
</evidence>
<protein>
    <recommendedName>
        <fullName evidence="5">pectate lyase</fullName>
        <ecNumber evidence="5">4.2.2.2</ecNumber>
    </recommendedName>
</protein>
<evidence type="ECO:0000313" key="13">
    <source>
        <dbReference type="EMBL" id="KAK4544795.1"/>
    </source>
</evidence>
<dbReference type="GO" id="GO:0046872">
    <property type="term" value="F:metal ion binding"/>
    <property type="evidence" value="ECO:0007669"/>
    <property type="project" value="UniProtKB-KW"/>
</dbReference>
<comment type="caution">
    <text evidence="13">The sequence shown here is derived from an EMBL/GenBank/DDBJ whole genome shotgun (WGS) entry which is preliminary data.</text>
</comment>
<proteinExistence type="inferred from homology"/>
<dbReference type="EMBL" id="JAVFHQ010000023">
    <property type="protein sequence ID" value="KAK4544795.1"/>
    <property type="molecule type" value="Genomic_DNA"/>
</dbReference>
<keyword evidence="11" id="KW-0119">Carbohydrate metabolism</keyword>
<dbReference type="SMART" id="SM00656">
    <property type="entry name" value="Amb_all"/>
    <property type="match status" value="1"/>
</dbReference>
<keyword evidence="8" id="KW-0732">Signal</keyword>
<dbReference type="GO" id="GO:0030570">
    <property type="term" value="F:pectate lyase activity"/>
    <property type="evidence" value="ECO:0007669"/>
    <property type="project" value="UniProtKB-EC"/>
</dbReference>
<comment type="catalytic activity">
    <reaction evidence="1">
        <text>Eliminative cleavage of (1-&gt;4)-alpha-D-galacturonan to give oligosaccharides with 4-deoxy-alpha-D-galact-4-enuronosyl groups at their non-reducing ends.</text>
        <dbReference type="EC" id="4.2.2.2"/>
    </reaction>
</comment>
<dbReference type="SUPFAM" id="SSF51126">
    <property type="entry name" value="Pectin lyase-like"/>
    <property type="match status" value="1"/>
</dbReference>